<proteinExistence type="predicted"/>
<evidence type="ECO:0000313" key="2">
    <source>
        <dbReference type="EMBL" id="MCM0622344.1"/>
    </source>
</evidence>
<gene>
    <name evidence="2" type="ORF">M8330_18790</name>
</gene>
<dbReference type="Proteomes" id="UP001139485">
    <property type="component" value="Unassembled WGS sequence"/>
</dbReference>
<reference evidence="2" key="1">
    <citation type="submission" date="2022-05" db="EMBL/GenBank/DDBJ databases">
        <authorList>
            <person name="Tuo L."/>
        </authorList>
    </citation>
    <scope>NUCLEOTIDE SEQUENCE</scope>
    <source>
        <strain evidence="2">BSK12Z-4</strain>
    </source>
</reference>
<name>A0A9X2IH86_9ACTN</name>
<dbReference type="AlphaFoldDB" id="A0A9X2IH86"/>
<feature type="transmembrane region" description="Helical" evidence="1">
    <location>
        <begin position="40"/>
        <end position="62"/>
    </location>
</feature>
<keyword evidence="1" id="KW-1133">Transmembrane helix</keyword>
<dbReference type="EMBL" id="JAMOIL010000033">
    <property type="protein sequence ID" value="MCM0622344.1"/>
    <property type="molecule type" value="Genomic_DNA"/>
</dbReference>
<keyword evidence="1" id="KW-0472">Membrane</keyword>
<comment type="caution">
    <text evidence="2">The sequence shown here is derived from an EMBL/GenBank/DDBJ whole genome shotgun (WGS) entry which is preliminary data.</text>
</comment>
<protein>
    <submittedName>
        <fullName evidence="2">Uncharacterized protein</fullName>
    </submittedName>
</protein>
<feature type="transmembrane region" description="Helical" evidence="1">
    <location>
        <begin position="68"/>
        <end position="86"/>
    </location>
</feature>
<sequence>MADLLELMRLINAPLLALACIGTLIRLAETWPSHTRGARLIFEGLVILQAAGAAGSAIKYLTNAPVDLSIVPVTLGGALVVVGLIWPHRPRHT</sequence>
<feature type="transmembrane region" description="Helical" evidence="1">
    <location>
        <begin position="6"/>
        <end position="28"/>
    </location>
</feature>
<dbReference type="RefSeq" id="WP_250828570.1">
    <property type="nucleotide sequence ID" value="NZ_JAMOIL010000033.1"/>
</dbReference>
<keyword evidence="3" id="KW-1185">Reference proteome</keyword>
<keyword evidence="1" id="KW-0812">Transmembrane</keyword>
<evidence type="ECO:0000256" key="1">
    <source>
        <dbReference type="SAM" id="Phobius"/>
    </source>
</evidence>
<accession>A0A9X2IH86</accession>
<evidence type="ECO:0000313" key="3">
    <source>
        <dbReference type="Proteomes" id="UP001139485"/>
    </source>
</evidence>
<organism evidence="2 3">
    <name type="scientific">Nocardioides bruguierae</name>
    <dbReference type="NCBI Taxonomy" id="2945102"/>
    <lineage>
        <taxon>Bacteria</taxon>
        <taxon>Bacillati</taxon>
        <taxon>Actinomycetota</taxon>
        <taxon>Actinomycetes</taxon>
        <taxon>Propionibacteriales</taxon>
        <taxon>Nocardioidaceae</taxon>
        <taxon>Nocardioides</taxon>
    </lineage>
</organism>